<sequence length="127" mass="15007">MVKRVKLGYRWVDFDELAPEEKKQSLIQHLKEKQQKLRKERRSFENAKDEQSIEIYNQISEDLNGINKALRDLGVKSSPKSRPSNRFSKDDLSTLRNSPTIPDISFKRKPKRFQSNKTKNSTKDITW</sequence>
<evidence type="ECO:0000256" key="2">
    <source>
        <dbReference type="SAM" id="MobiDB-lite"/>
    </source>
</evidence>
<feature type="compositionally biased region" description="Polar residues" evidence="2">
    <location>
        <begin position="115"/>
        <end position="127"/>
    </location>
</feature>
<evidence type="ECO:0000313" key="3">
    <source>
        <dbReference type="EMBL" id="OLQ93564.1"/>
    </source>
</evidence>
<dbReference type="AlphaFoldDB" id="A0A1Q9HRR2"/>
<evidence type="ECO:0000313" key="4">
    <source>
        <dbReference type="Proteomes" id="UP000186313"/>
    </source>
</evidence>
<feature type="region of interest" description="Disordered" evidence="2">
    <location>
        <begin position="74"/>
        <end position="127"/>
    </location>
</feature>
<comment type="caution">
    <text evidence="3">The sequence shown here is derived from an EMBL/GenBank/DDBJ whole genome shotgun (WGS) entry which is preliminary data.</text>
</comment>
<dbReference type="Proteomes" id="UP000186313">
    <property type="component" value="Unassembled WGS sequence"/>
</dbReference>
<name>A0A1Q9HRR2_9VIBR</name>
<protein>
    <submittedName>
        <fullName evidence="3">Uncharacterized protein</fullName>
    </submittedName>
</protein>
<reference evidence="3 4" key="1">
    <citation type="submission" date="2016-09" db="EMBL/GenBank/DDBJ databases">
        <title>Genomic Taxonomy of the Vibrionaceae.</title>
        <authorList>
            <person name="Gonzalez-Castillo A."/>
            <person name="Gomez-Gil B."/>
            <person name="Enciso-Ibarra K."/>
        </authorList>
    </citation>
    <scope>NUCLEOTIDE SEQUENCE [LARGE SCALE GENOMIC DNA]</scope>
    <source>
        <strain evidence="3 4">CAIM 703</strain>
    </source>
</reference>
<organism evidence="3 4">
    <name type="scientific">Vibrio panuliri</name>
    <dbReference type="NCBI Taxonomy" id="1381081"/>
    <lineage>
        <taxon>Bacteria</taxon>
        <taxon>Pseudomonadati</taxon>
        <taxon>Pseudomonadota</taxon>
        <taxon>Gammaproteobacteria</taxon>
        <taxon>Vibrionales</taxon>
        <taxon>Vibrionaceae</taxon>
        <taxon>Vibrio</taxon>
    </lineage>
</organism>
<dbReference type="EMBL" id="MJMJ01000001">
    <property type="protein sequence ID" value="OLQ93564.1"/>
    <property type="molecule type" value="Genomic_DNA"/>
</dbReference>
<accession>A0A1Q9HRR2</accession>
<keyword evidence="1" id="KW-0175">Coiled coil</keyword>
<dbReference type="RefSeq" id="WP_075706192.1">
    <property type="nucleotide sequence ID" value="NZ_MJMJ01000001.1"/>
</dbReference>
<dbReference type="STRING" id="1381081.BIY22_03465"/>
<gene>
    <name evidence="3" type="ORF">BIY22_03465</name>
</gene>
<feature type="coiled-coil region" evidence="1">
    <location>
        <begin position="20"/>
        <end position="54"/>
    </location>
</feature>
<evidence type="ECO:0000256" key="1">
    <source>
        <dbReference type="SAM" id="Coils"/>
    </source>
</evidence>
<proteinExistence type="predicted"/>